<dbReference type="EMBL" id="ADGQ01000072">
    <property type="protein sequence ID" value="EFM63996.1"/>
    <property type="molecule type" value="Genomic_DNA"/>
</dbReference>
<accession>E0E547</accession>
<dbReference type="Proteomes" id="UP000003244">
    <property type="component" value="Unassembled WGS sequence"/>
</dbReference>
<protein>
    <recommendedName>
        <fullName evidence="3">Helix-turn-helix domain-containing protein</fullName>
    </recommendedName>
</protein>
<evidence type="ECO:0000313" key="2">
    <source>
        <dbReference type="Proteomes" id="UP000003244"/>
    </source>
</evidence>
<comment type="caution">
    <text evidence="1">The sequence shown here is derived from an EMBL/GenBank/DDBJ whole genome shotgun (WGS) entry which is preliminary data.</text>
</comment>
<proteinExistence type="predicted"/>
<dbReference type="OrthoDB" id="2066274at2"/>
<gene>
    <name evidence="1" type="ORF">HMPREF0634_1037</name>
</gene>
<organism evidence="1 2">
    <name type="scientific">Peptostreptococcus stomatis DSM 17678</name>
    <dbReference type="NCBI Taxonomy" id="596315"/>
    <lineage>
        <taxon>Bacteria</taxon>
        <taxon>Bacillati</taxon>
        <taxon>Bacillota</taxon>
        <taxon>Clostridia</taxon>
        <taxon>Peptostreptococcales</taxon>
        <taxon>Peptostreptococcaceae</taxon>
        <taxon>Peptostreptococcus</taxon>
    </lineage>
</organism>
<reference evidence="1 2" key="1">
    <citation type="submission" date="2010-08" db="EMBL/GenBank/DDBJ databases">
        <authorList>
            <person name="Harkins D.M."/>
            <person name="Madupu R."/>
            <person name="Durkin A.S."/>
            <person name="Torralba M."/>
            <person name="Methe B."/>
            <person name="Sutton G.G."/>
            <person name="Nelson K.E."/>
        </authorList>
    </citation>
    <scope>NUCLEOTIDE SEQUENCE [LARGE SCALE GENOMIC DNA]</scope>
    <source>
        <strain evidence="1 2">DSM 17678</strain>
    </source>
</reference>
<dbReference type="GeneID" id="84801425"/>
<name>E0E547_9FIRM</name>
<evidence type="ECO:0008006" key="3">
    <source>
        <dbReference type="Google" id="ProtNLM"/>
    </source>
</evidence>
<evidence type="ECO:0000313" key="1">
    <source>
        <dbReference type="EMBL" id="EFM63996.1"/>
    </source>
</evidence>
<dbReference type="RefSeq" id="WP_007791226.1">
    <property type="nucleotide sequence ID" value="NZ_ADGQ01000072.1"/>
</dbReference>
<dbReference type="Gene3D" id="1.10.10.60">
    <property type="entry name" value="Homeodomain-like"/>
    <property type="match status" value="1"/>
</dbReference>
<dbReference type="AlphaFoldDB" id="E0E547"/>
<sequence length="70" mass="8315">MKTIKEIANELGLDKQKVYRYIRKNNIKEIASPDVHQKSKVKYYDDVVISIIKQGLYKKDTHHDIRQKSL</sequence>
<keyword evidence="2" id="KW-1185">Reference proteome</keyword>